<dbReference type="Proteomes" id="UP000800036">
    <property type="component" value="Unassembled WGS sequence"/>
</dbReference>
<dbReference type="PANTHER" id="PTHR24148:SF73">
    <property type="entry name" value="HET DOMAIN PROTEIN (AFU_ORTHOLOGUE AFUA_8G01020)"/>
    <property type="match status" value="1"/>
</dbReference>
<dbReference type="AlphaFoldDB" id="A0A6A5UR44"/>
<dbReference type="EMBL" id="ML976732">
    <property type="protein sequence ID" value="KAF1967421.1"/>
    <property type="molecule type" value="Genomic_DNA"/>
</dbReference>
<accession>A0A6A5UR44</accession>
<gene>
    <name evidence="2" type="ORF">BU23DRAFT_372753</name>
</gene>
<protein>
    <submittedName>
        <fullName evidence="2">Heterokaryon incompatibility</fullName>
    </submittedName>
</protein>
<organism evidence="2 3">
    <name type="scientific">Bimuria novae-zelandiae CBS 107.79</name>
    <dbReference type="NCBI Taxonomy" id="1447943"/>
    <lineage>
        <taxon>Eukaryota</taxon>
        <taxon>Fungi</taxon>
        <taxon>Dikarya</taxon>
        <taxon>Ascomycota</taxon>
        <taxon>Pezizomycotina</taxon>
        <taxon>Dothideomycetes</taxon>
        <taxon>Pleosporomycetidae</taxon>
        <taxon>Pleosporales</taxon>
        <taxon>Massarineae</taxon>
        <taxon>Didymosphaeriaceae</taxon>
        <taxon>Bimuria</taxon>
    </lineage>
</organism>
<dbReference type="InterPro" id="IPR052895">
    <property type="entry name" value="HetReg/Transcr_Mod"/>
</dbReference>
<keyword evidence="3" id="KW-1185">Reference proteome</keyword>
<name>A0A6A5UR44_9PLEO</name>
<sequence length="82" mass="9595">YTCLSYVWGPEDQGHTILINDKPYKVRRNLFEFLGVARTMHHSKWLWIDALCINQASITECNHQVQQMGLIYSNAVEVLSWL</sequence>
<feature type="non-terminal residue" evidence="2">
    <location>
        <position position="82"/>
    </location>
</feature>
<evidence type="ECO:0000259" key="1">
    <source>
        <dbReference type="Pfam" id="PF06985"/>
    </source>
</evidence>
<reference evidence="2" key="1">
    <citation type="journal article" date="2020" name="Stud. Mycol.">
        <title>101 Dothideomycetes genomes: a test case for predicting lifestyles and emergence of pathogens.</title>
        <authorList>
            <person name="Haridas S."/>
            <person name="Albert R."/>
            <person name="Binder M."/>
            <person name="Bloem J."/>
            <person name="Labutti K."/>
            <person name="Salamov A."/>
            <person name="Andreopoulos B."/>
            <person name="Baker S."/>
            <person name="Barry K."/>
            <person name="Bills G."/>
            <person name="Bluhm B."/>
            <person name="Cannon C."/>
            <person name="Castanera R."/>
            <person name="Culley D."/>
            <person name="Daum C."/>
            <person name="Ezra D."/>
            <person name="Gonzalez J."/>
            <person name="Henrissat B."/>
            <person name="Kuo A."/>
            <person name="Liang C."/>
            <person name="Lipzen A."/>
            <person name="Lutzoni F."/>
            <person name="Magnuson J."/>
            <person name="Mondo S."/>
            <person name="Nolan M."/>
            <person name="Ohm R."/>
            <person name="Pangilinan J."/>
            <person name="Park H.-J."/>
            <person name="Ramirez L."/>
            <person name="Alfaro M."/>
            <person name="Sun H."/>
            <person name="Tritt A."/>
            <person name="Yoshinaga Y."/>
            <person name="Zwiers L.-H."/>
            <person name="Turgeon B."/>
            <person name="Goodwin S."/>
            <person name="Spatafora J."/>
            <person name="Crous P."/>
            <person name="Grigoriev I."/>
        </authorList>
    </citation>
    <scope>NUCLEOTIDE SEQUENCE</scope>
    <source>
        <strain evidence="2">CBS 107.79</strain>
    </source>
</reference>
<evidence type="ECO:0000313" key="2">
    <source>
        <dbReference type="EMBL" id="KAF1967421.1"/>
    </source>
</evidence>
<feature type="domain" description="Heterokaryon incompatibility" evidence="1">
    <location>
        <begin position="1"/>
        <end position="82"/>
    </location>
</feature>
<evidence type="ECO:0000313" key="3">
    <source>
        <dbReference type="Proteomes" id="UP000800036"/>
    </source>
</evidence>
<dbReference type="OrthoDB" id="5386682at2759"/>
<dbReference type="PANTHER" id="PTHR24148">
    <property type="entry name" value="ANKYRIN REPEAT DOMAIN-CONTAINING PROTEIN 39 HOMOLOG-RELATED"/>
    <property type="match status" value="1"/>
</dbReference>
<dbReference type="InterPro" id="IPR010730">
    <property type="entry name" value="HET"/>
</dbReference>
<proteinExistence type="predicted"/>
<dbReference type="Pfam" id="PF06985">
    <property type="entry name" value="HET"/>
    <property type="match status" value="1"/>
</dbReference>
<feature type="non-terminal residue" evidence="2">
    <location>
        <position position="1"/>
    </location>
</feature>